<feature type="non-terminal residue" evidence="1">
    <location>
        <position position="53"/>
    </location>
</feature>
<keyword evidence="2" id="KW-1185">Reference proteome</keyword>
<reference evidence="1 2" key="1">
    <citation type="journal article" date="2018" name="Front. Plant Sci.">
        <title>Red Clover (Trifolium pratense) and Zigzag Clover (T. medium) - A Picture of Genomic Similarities and Differences.</title>
        <authorList>
            <person name="Dluhosova J."/>
            <person name="Istvanek J."/>
            <person name="Nedelnik J."/>
            <person name="Repkova J."/>
        </authorList>
    </citation>
    <scope>NUCLEOTIDE SEQUENCE [LARGE SCALE GENOMIC DNA]</scope>
    <source>
        <strain evidence="2">cv. 10/8</strain>
        <tissue evidence="1">Leaf</tissue>
    </source>
</reference>
<evidence type="ECO:0000313" key="2">
    <source>
        <dbReference type="Proteomes" id="UP000265520"/>
    </source>
</evidence>
<protein>
    <submittedName>
        <fullName evidence="1">Uncharacterized protein</fullName>
    </submittedName>
</protein>
<dbReference type="AlphaFoldDB" id="A0A392TY63"/>
<name>A0A392TY63_9FABA</name>
<accession>A0A392TY63</accession>
<evidence type="ECO:0000313" key="1">
    <source>
        <dbReference type="EMBL" id="MCI66111.1"/>
    </source>
</evidence>
<comment type="caution">
    <text evidence="1">The sequence shown here is derived from an EMBL/GenBank/DDBJ whole genome shotgun (WGS) entry which is preliminary data.</text>
</comment>
<sequence length="53" mass="6421">MGKIGQKELQRKWVEKFWKERRTKELLSLQEARHFIADCPEMSSKDKNKRNTS</sequence>
<proteinExistence type="predicted"/>
<organism evidence="1 2">
    <name type="scientific">Trifolium medium</name>
    <dbReference type="NCBI Taxonomy" id="97028"/>
    <lineage>
        <taxon>Eukaryota</taxon>
        <taxon>Viridiplantae</taxon>
        <taxon>Streptophyta</taxon>
        <taxon>Embryophyta</taxon>
        <taxon>Tracheophyta</taxon>
        <taxon>Spermatophyta</taxon>
        <taxon>Magnoliopsida</taxon>
        <taxon>eudicotyledons</taxon>
        <taxon>Gunneridae</taxon>
        <taxon>Pentapetalae</taxon>
        <taxon>rosids</taxon>
        <taxon>fabids</taxon>
        <taxon>Fabales</taxon>
        <taxon>Fabaceae</taxon>
        <taxon>Papilionoideae</taxon>
        <taxon>50 kb inversion clade</taxon>
        <taxon>NPAAA clade</taxon>
        <taxon>Hologalegina</taxon>
        <taxon>IRL clade</taxon>
        <taxon>Trifolieae</taxon>
        <taxon>Trifolium</taxon>
    </lineage>
</organism>
<dbReference type="Proteomes" id="UP000265520">
    <property type="component" value="Unassembled WGS sequence"/>
</dbReference>
<dbReference type="EMBL" id="LXQA010688862">
    <property type="protein sequence ID" value="MCI66111.1"/>
    <property type="molecule type" value="Genomic_DNA"/>
</dbReference>